<keyword evidence="2" id="KW-0238">DNA-binding</keyword>
<dbReference type="SUPFAM" id="SSF47413">
    <property type="entry name" value="lambda repressor-like DNA-binding domains"/>
    <property type="match status" value="1"/>
</dbReference>
<feature type="domain" description="HTH lacI-type" evidence="4">
    <location>
        <begin position="4"/>
        <end position="58"/>
    </location>
</feature>
<gene>
    <name evidence="5" type="ORF">EV199_0664</name>
</gene>
<reference evidence="5 6" key="1">
    <citation type="submission" date="2019-02" db="EMBL/GenBank/DDBJ databases">
        <title>Genomic Encyclopedia of Type Strains, Phase IV (KMG-IV): sequencing the most valuable type-strain genomes for metagenomic binning, comparative biology and taxonomic classification.</title>
        <authorList>
            <person name="Goeker M."/>
        </authorList>
    </citation>
    <scope>NUCLEOTIDE SEQUENCE [LARGE SCALE GENOMIC DNA]</scope>
    <source>
        <strain evidence="5 6">DSM 18116</strain>
    </source>
</reference>
<dbReference type="Gene3D" id="3.40.50.2300">
    <property type="match status" value="2"/>
</dbReference>
<dbReference type="OrthoDB" id="667031at2"/>
<dbReference type="InterPro" id="IPR000843">
    <property type="entry name" value="HTH_LacI"/>
</dbReference>
<protein>
    <submittedName>
        <fullName evidence="5">LacI family transcriptional regulator</fullName>
    </submittedName>
</protein>
<dbReference type="PROSITE" id="PS50932">
    <property type="entry name" value="HTH_LACI_2"/>
    <property type="match status" value="1"/>
</dbReference>
<dbReference type="InterPro" id="IPR010982">
    <property type="entry name" value="Lambda_DNA-bd_dom_sf"/>
</dbReference>
<dbReference type="GO" id="GO:0003700">
    <property type="term" value="F:DNA-binding transcription factor activity"/>
    <property type="evidence" value="ECO:0007669"/>
    <property type="project" value="TreeGrafter"/>
</dbReference>
<accession>A0A4Q7N0L5</accession>
<dbReference type="GO" id="GO:0000976">
    <property type="term" value="F:transcription cis-regulatory region binding"/>
    <property type="evidence" value="ECO:0007669"/>
    <property type="project" value="TreeGrafter"/>
</dbReference>
<dbReference type="InterPro" id="IPR046335">
    <property type="entry name" value="LacI/GalR-like_sensor"/>
</dbReference>
<dbReference type="PANTHER" id="PTHR30146:SF109">
    <property type="entry name" value="HTH-TYPE TRANSCRIPTIONAL REGULATOR GALS"/>
    <property type="match status" value="1"/>
</dbReference>
<dbReference type="PANTHER" id="PTHR30146">
    <property type="entry name" value="LACI-RELATED TRANSCRIPTIONAL REPRESSOR"/>
    <property type="match status" value="1"/>
</dbReference>
<dbReference type="SUPFAM" id="SSF53822">
    <property type="entry name" value="Periplasmic binding protein-like I"/>
    <property type="match status" value="1"/>
</dbReference>
<organism evidence="5 6">
    <name type="scientific">Pseudobacter ginsenosidimutans</name>
    <dbReference type="NCBI Taxonomy" id="661488"/>
    <lineage>
        <taxon>Bacteria</taxon>
        <taxon>Pseudomonadati</taxon>
        <taxon>Bacteroidota</taxon>
        <taxon>Chitinophagia</taxon>
        <taxon>Chitinophagales</taxon>
        <taxon>Chitinophagaceae</taxon>
        <taxon>Pseudobacter</taxon>
    </lineage>
</organism>
<dbReference type="SMART" id="SM00354">
    <property type="entry name" value="HTH_LACI"/>
    <property type="match status" value="1"/>
</dbReference>
<evidence type="ECO:0000313" key="5">
    <source>
        <dbReference type="EMBL" id="RZS74813.1"/>
    </source>
</evidence>
<dbReference type="CDD" id="cd06267">
    <property type="entry name" value="PBP1_LacI_sugar_binding-like"/>
    <property type="match status" value="1"/>
</dbReference>
<dbReference type="AlphaFoldDB" id="A0A4Q7N0L5"/>
<dbReference type="RefSeq" id="WP_130539246.1">
    <property type="nucleotide sequence ID" value="NZ_CP042431.1"/>
</dbReference>
<evidence type="ECO:0000256" key="3">
    <source>
        <dbReference type="ARBA" id="ARBA00023163"/>
    </source>
</evidence>
<sequence length="337" mass="37820">MATVDLKRLAKELNLAVSTVSRALRDSYEISAETKQRVFELARKLNYVPNPYASSLRKHKSKTIAVVIPEIANNFFALAINGIESIAQEKGYHVLIYLTHEQYARELSISRHLQSGRVDGLLVSLSGETNNYDHLQELKQTGVPIVFFDRICESLNSARVITNDFESGMKAADHLIERGCRRIAYLSISHNLSIANKRMDGYIRAHEKHGLPFDPKLVLQCSANDNDGNYKAILNLLKKKNRPDGIFASVEKLAILSYQACDELKLRIPEDVKVLGFSNLETAAWLNPSLTTITQPAFEIGKEAAALLFKTIEKKSMNFSEEKLVLNSTLIVRNSTK</sequence>
<dbReference type="Pfam" id="PF13377">
    <property type="entry name" value="Peripla_BP_3"/>
    <property type="match status" value="1"/>
</dbReference>
<keyword evidence="6" id="KW-1185">Reference proteome</keyword>
<name>A0A4Q7N0L5_9BACT</name>
<evidence type="ECO:0000259" key="4">
    <source>
        <dbReference type="PROSITE" id="PS50932"/>
    </source>
</evidence>
<dbReference type="Pfam" id="PF00356">
    <property type="entry name" value="LacI"/>
    <property type="match status" value="1"/>
</dbReference>
<dbReference type="CDD" id="cd01392">
    <property type="entry name" value="HTH_LacI"/>
    <property type="match status" value="1"/>
</dbReference>
<dbReference type="Proteomes" id="UP000293874">
    <property type="component" value="Unassembled WGS sequence"/>
</dbReference>
<keyword evidence="1" id="KW-0805">Transcription regulation</keyword>
<dbReference type="EMBL" id="SGXA01000001">
    <property type="protein sequence ID" value="RZS74813.1"/>
    <property type="molecule type" value="Genomic_DNA"/>
</dbReference>
<dbReference type="InterPro" id="IPR028082">
    <property type="entry name" value="Peripla_BP_I"/>
</dbReference>
<proteinExistence type="predicted"/>
<keyword evidence="3" id="KW-0804">Transcription</keyword>
<evidence type="ECO:0000313" key="6">
    <source>
        <dbReference type="Proteomes" id="UP000293874"/>
    </source>
</evidence>
<evidence type="ECO:0000256" key="2">
    <source>
        <dbReference type="ARBA" id="ARBA00023125"/>
    </source>
</evidence>
<comment type="caution">
    <text evidence="5">The sequence shown here is derived from an EMBL/GenBank/DDBJ whole genome shotgun (WGS) entry which is preliminary data.</text>
</comment>
<evidence type="ECO:0000256" key="1">
    <source>
        <dbReference type="ARBA" id="ARBA00023015"/>
    </source>
</evidence>
<dbReference type="Gene3D" id="1.10.260.40">
    <property type="entry name" value="lambda repressor-like DNA-binding domains"/>
    <property type="match status" value="1"/>
</dbReference>